<dbReference type="EMBL" id="FNPZ01000001">
    <property type="protein sequence ID" value="SDY51614.1"/>
    <property type="molecule type" value="Genomic_DNA"/>
</dbReference>
<feature type="domain" description="GAF" evidence="1">
    <location>
        <begin position="44"/>
        <end position="194"/>
    </location>
</feature>
<dbReference type="PANTHER" id="PTHR33744">
    <property type="entry name" value="CARBOHYDRATE DIACID REGULATOR"/>
    <property type="match status" value="1"/>
</dbReference>
<dbReference type="InterPro" id="IPR003018">
    <property type="entry name" value="GAF"/>
</dbReference>
<gene>
    <name evidence="2" type="ORF">SAMN05216554_0563</name>
</gene>
<accession>A0A1H3KJ43</accession>
<dbReference type="InterPro" id="IPR051448">
    <property type="entry name" value="CdaR-like_regulators"/>
</dbReference>
<dbReference type="Proteomes" id="UP000198891">
    <property type="component" value="Unassembled WGS sequence"/>
</dbReference>
<dbReference type="Gene3D" id="3.30.450.40">
    <property type="match status" value="1"/>
</dbReference>
<dbReference type="Pfam" id="PF01590">
    <property type="entry name" value="GAF"/>
    <property type="match status" value="1"/>
</dbReference>
<dbReference type="Pfam" id="PF13556">
    <property type="entry name" value="HTH_30"/>
    <property type="match status" value="1"/>
</dbReference>
<dbReference type="PANTHER" id="PTHR33744:SF1">
    <property type="entry name" value="DNA-BINDING TRANSCRIPTIONAL ACTIVATOR ADER"/>
    <property type="match status" value="1"/>
</dbReference>
<dbReference type="RefSeq" id="WP_175494095.1">
    <property type="nucleotide sequence ID" value="NZ_FNPZ01000001.1"/>
</dbReference>
<dbReference type="SMART" id="SM00065">
    <property type="entry name" value="GAF"/>
    <property type="match status" value="1"/>
</dbReference>
<dbReference type="STRING" id="381665.SAMN05216554_0563"/>
<sequence length="581" mass="62150">MAIIFDKGCVFITHSRENSDMTPVESTITATLTDIARDISTLRDPELLLSSIVRRARLLLNTDIAYISLNDSERTETFIRTTDGVRTEAYAAIRMPLGTGVLGLAAGGVIAETPDYLPDEGKTHLPDIDVVVVEEGVRAILGAPLRIAGKVVGALMTANRTPGAFTPTQREHLERIASLAAAAVELIGAKENERTAELVAKKAIEDLSSALATERVRSELEVRLADELAEHSGLDELLAVAGALTGTQLRVVDSMGAELARSSLKDDDEATMGTVRGDCEHEERAALIGDAGPGFIIVTRDAPPEASDVVAASVARYASIALLYDRTIDDVRHFHENELVSALVSPLDPERPTLSSTMVQRALGADRETSIAVLVPSEPDDSSRRRLLTRVRQLTRSGQTIVAGYLGRVVIVARSPEEVLRTRATPLVQDLPCFGGIASAPELAKAPGAYAEAAAIASAMRAMGAPGAIAGAAEAGVAGLLLRDGDPATAHRFMTAHLGPLLGQPRGEVLLGTALAYLDAHGSINDTAEVLRIHPNTMRQRIERIDTELTPTWRRGPHRLDTHVALRLWRLKSAATTRTDR</sequence>
<protein>
    <submittedName>
        <fullName evidence="2">GAF domain-containing protein</fullName>
    </submittedName>
</protein>
<name>A0A1H3KJ43_9MICO</name>
<evidence type="ECO:0000313" key="3">
    <source>
        <dbReference type="Proteomes" id="UP000198891"/>
    </source>
</evidence>
<dbReference type="InterPro" id="IPR025736">
    <property type="entry name" value="PucR_C-HTH_dom"/>
</dbReference>
<dbReference type="SUPFAM" id="SSF55781">
    <property type="entry name" value="GAF domain-like"/>
    <property type="match status" value="1"/>
</dbReference>
<dbReference type="InterPro" id="IPR042070">
    <property type="entry name" value="PucR_C-HTH_sf"/>
</dbReference>
<proteinExistence type="predicted"/>
<organism evidence="2 3">
    <name type="scientific">Herbiconiux ginsengi</name>
    <dbReference type="NCBI Taxonomy" id="381665"/>
    <lineage>
        <taxon>Bacteria</taxon>
        <taxon>Bacillati</taxon>
        <taxon>Actinomycetota</taxon>
        <taxon>Actinomycetes</taxon>
        <taxon>Micrococcales</taxon>
        <taxon>Microbacteriaceae</taxon>
        <taxon>Herbiconiux</taxon>
    </lineage>
</organism>
<dbReference type="AlphaFoldDB" id="A0A1H3KJ43"/>
<evidence type="ECO:0000259" key="1">
    <source>
        <dbReference type="SMART" id="SM00065"/>
    </source>
</evidence>
<keyword evidence="3" id="KW-1185">Reference proteome</keyword>
<dbReference type="InterPro" id="IPR029016">
    <property type="entry name" value="GAF-like_dom_sf"/>
</dbReference>
<dbReference type="Gene3D" id="1.10.10.2840">
    <property type="entry name" value="PucR C-terminal helix-turn-helix domain"/>
    <property type="match status" value="1"/>
</dbReference>
<evidence type="ECO:0000313" key="2">
    <source>
        <dbReference type="EMBL" id="SDY51614.1"/>
    </source>
</evidence>
<reference evidence="2 3" key="1">
    <citation type="submission" date="2016-10" db="EMBL/GenBank/DDBJ databases">
        <authorList>
            <person name="de Groot N.N."/>
        </authorList>
    </citation>
    <scope>NUCLEOTIDE SEQUENCE [LARGE SCALE GENOMIC DNA]</scope>
    <source>
        <strain evidence="2 3">CGMCC 4.3491</strain>
    </source>
</reference>